<dbReference type="OrthoDB" id="514823at2759"/>
<evidence type="ECO:0000313" key="6">
    <source>
        <dbReference type="EMBL" id="NXL53038.1"/>
    </source>
</evidence>
<dbReference type="FunFam" id="3.90.1030.20:FF:000002">
    <property type="entry name" value="DNA polymerase delta subunit"/>
    <property type="match status" value="1"/>
</dbReference>
<evidence type="ECO:0000256" key="2">
    <source>
        <dbReference type="ARBA" id="ARBA00017589"/>
    </source>
</evidence>
<evidence type="ECO:0000256" key="1">
    <source>
        <dbReference type="ARBA" id="ARBA00004123"/>
    </source>
</evidence>
<dbReference type="PANTHER" id="PTHR17598">
    <property type="entry name" value="DNA POLYMERASE DELTA SUBUNIT 3"/>
    <property type="match status" value="1"/>
</dbReference>
<sequence>QETEVFLLKLFFLVQVTYKWLSYTLGVHVNQAKQMLYDYVERKRKENSGAQLHVTYLVAGNLLQNGHVCHKVAVVREDKLEAMKSKLATIASVHVYSIQKALLKDSGPLYNTDYDIVKTNLHNCSKFSAIQCAAAVPRPPADVSQAQTSVQAGSQTPSDTNAVSVPVLNGHGPSTAKQTSQKPRGIMGMFAAKAASKPQDTNKETKAEAKEAPGVSAVSNKPPAKSNIMNNFFGKAAMNKLKVNSVPEQPKEEKEVVKPSVPVAEPESSSPNTVVEKPGRKAEPARTQQKDKKSKMKRVDKSDNEEERDPENPKKKRKRIKQLQSDSSDEE</sequence>
<feature type="compositionally biased region" description="Polar residues" evidence="5">
    <location>
        <begin position="322"/>
        <end position="331"/>
    </location>
</feature>
<feature type="non-terminal residue" evidence="6">
    <location>
        <position position="331"/>
    </location>
</feature>
<dbReference type="GO" id="GO:0043625">
    <property type="term" value="C:delta DNA polymerase complex"/>
    <property type="evidence" value="ECO:0007669"/>
    <property type="project" value="InterPro"/>
</dbReference>
<comment type="subcellular location">
    <subcellularLocation>
        <location evidence="1">Nucleus</location>
    </subcellularLocation>
</comment>
<name>A0A7L0TGM7_PODPO</name>
<gene>
    <name evidence="6" type="primary">Pold3</name>
    <name evidence="6" type="ORF">PODPOD_R07106</name>
</gene>
<dbReference type="GO" id="GO:0003887">
    <property type="term" value="F:DNA-directed DNA polymerase activity"/>
    <property type="evidence" value="ECO:0007669"/>
    <property type="project" value="TreeGrafter"/>
</dbReference>
<dbReference type="GO" id="GO:0006271">
    <property type="term" value="P:DNA strand elongation involved in DNA replication"/>
    <property type="evidence" value="ECO:0007669"/>
    <property type="project" value="TreeGrafter"/>
</dbReference>
<dbReference type="Proteomes" id="UP000555275">
    <property type="component" value="Unassembled WGS sequence"/>
</dbReference>
<dbReference type="GO" id="GO:0006297">
    <property type="term" value="P:nucleotide-excision repair, DNA gap filling"/>
    <property type="evidence" value="ECO:0007669"/>
    <property type="project" value="TreeGrafter"/>
</dbReference>
<dbReference type="Pfam" id="PF09507">
    <property type="entry name" value="CDC27"/>
    <property type="match status" value="1"/>
</dbReference>
<dbReference type="EMBL" id="VXAO01001880">
    <property type="protein sequence ID" value="NXL53038.1"/>
    <property type="molecule type" value="Genomic_DNA"/>
</dbReference>
<proteinExistence type="predicted"/>
<keyword evidence="3" id="KW-0235">DNA replication</keyword>
<organism evidence="6 7">
    <name type="scientific">Podilymbus podiceps</name>
    <name type="common">Pied-billed grebe</name>
    <dbReference type="NCBI Taxonomy" id="9252"/>
    <lineage>
        <taxon>Eukaryota</taxon>
        <taxon>Metazoa</taxon>
        <taxon>Chordata</taxon>
        <taxon>Craniata</taxon>
        <taxon>Vertebrata</taxon>
        <taxon>Euteleostomi</taxon>
        <taxon>Archelosauria</taxon>
        <taxon>Archosauria</taxon>
        <taxon>Dinosauria</taxon>
        <taxon>Saurischia</taxon>
        <taxon>Theropoda</taxon>
        <taxon>Coelurosauria</taxon>
        <taxon>Aves</taxon>
        <taxon>Neognathae</taxon>
        <taxon>Neoaves</taxon>
        <taxon>Mirandornithes</taxon>
        <taxon>Podicipediformes</taxon>
        <taxon>Podicipedidae</taxon>
        <taxon>Podilymbus</taxon>
    </lineage>
</organism>
<evidence type="ECO:0000313" key="7">
    <source>
        <dbReference type="Proteomes" id="UP000555275"/>
    </source>
</evidence>
<comment type="caution">
    <text evidence="6">The sequence shown here is derived from an EMBL/GenBank/DDBJ whole genome shotgun (WGS) entry which is preliminary data.</text>
</comment>
<evidence type="ECO:0000256" key="3">
    <source>
        <dbReference type="ARBA" id="ARBA00022705"/>
    </source>
</evidence>
<feature type="compositionally biased region" description="Low complexity" evidence="5">
    <location>
        <begin position="258"/>
        <end position="271"/>
    </location>
</feature>
<evidence type="ECO:0000256" key="5">
    <source>
        <dbReference type="SAM" id="MobiDB-lite"/>
    </source>
</evidence>
<dbReference type="AlphaFoldDB" id="A0A7L0TGM7"/>
<evidence type="ECO:0000256" key="4">
    <source>
        <dbReference type="ARBA" id="ARBA00023242"/>
    </source>
</evidence>
<feature type="region of interest" description="Disordered" evidence="5">
    <location>
        <begin position="245"/>
        <end position="331"/>
    </location>
</feature>
<dbReference type="GO" id="GO:1904161">
    <property type="term" value="P:DNA synthesis involved in UV-damage excision repair"/>
    <property type="evidence" value="ECO:0007669"/>
    <property type="project" value="TreeGrafter"/>
</dbReference>
<keyword evidence="4" id="KW-0539">Nucleus</keyword>
<dbReference type="InterPro" id="IPR019038">
    <property type="entry name" value="POLD3"/>
</dbReference>
<feature type="region of interest" description="Disordered" evidence="5">
    <location>
        <begin position="193"/>
        <end position="223"/>
    </location>
</feature>
<feature type="non-terminal residue" evidence="6">
    <location>
        <position position="1"/>
    </location>
</feature>
<dbReference type="Gene3D" id="3.90.1030.20">
    <property type="entry name" value="DNA polymerase delta, p66 (Cdc27) subunit, wHTH domain"/>
    <property type="match status" value="1"/>
</dbReference>
<feature type="compositionally biased region" description="Basic and acidic residues" evidence="5">
    <location>
        <begin position="200"/>
        <end position="211"/>
    </location>
</feature>
<accession>A0A7L0TGM7</accession>
<protein>
    <recommendedName>
        <fullName evidence="2">DNA polymerase delta subunit 3</fullName>
    </recommendedName>
</protein>
<dbReference type="PANTHER" id="PTHR17598:SF13">
    <property type="entry name" value="DNA POLYMERASE DELTA SUBUNIT 3"/>
    <property type="match status" value="1"/>
</dbReference>
<dbReference type="InterPro" id="IPR041913">
    <property type="entry name" value="POLD3_sf"/>
</dbReference>
<keyword evidence="7" id="KW-1185">Reference proteome</keyword>
<reference evidence="6 7" key="1">
    <citation type="submission" date="2019-09" db="EMBL/GenBank/DDBJ databases">
        <title>Bird 10,000 Genomes (B10K) Project - Family phase.</title>
        <authorList>
            <person name="Zhang G."/>
        </authorList>
    </citation>
    <scope>NUCLEOTIDE SEQUENCE [LARGE SCALE GENOMIC DNA]</scope>
    <source>
        <strain evidence="6">B10K-DU-009-04</strain>
        <tissue evidence="6">Mixed tissue sample</tissue>
    </source>
</reference>
<feature type="compositionally biased region" description="Basic and acidic residues" evidence="5">
    <location>
        <begin position="277"/>
        <end position="302"/>
    </location>
</feature>